<feature type="domain" description="Rhamnogalacturonase A/B/Epimerase-like pectate lyase" evidence="2">
    <location>
        <begin position="189"/>
        <end position="252"/>
    </location>
</feature>
<feature type="region of interest" description="Disordered" evidence="1">
    <location>
        <begin position="743"/>
        <end position="772"/>
    </location>
</feature>
<evidence type="ECO:0000313" key="4">
    <source>
        <dbReference type="Proteomes" id="UP000001591"/>
    </source>
</evidence>
<evidence type="ECO:0000259" key="2">
    <source>
        <dbReference type="Pfam" id="PF12708"/>
    </source>
</evidence>
<evidence type="ECO:0000313" key="3">
    <source>
        <dbReference type="EMBL" id="ACJ00474.1"/>
    </source>
</evidence>
<protein>
    <recommendedName>
        <fullName evidence="2">Rhamnogalacturonase A/B/Epimerase-like pectate lyase domain-containing protein</fullName>
    </recommendedName>
</protein>
<dbReference type="SUPFAM" id="SSF51126">
    <property type="entry name" value="Pectin lyase-like"/>
    <property type="match status" value="1"/>
</dbReference>
<dbReference type="Proteomes" id="UP000001591">
    <property type="component" value="Chromosome"/>
</dbReference>
<dbReference type="InterPro" id="IPR024535">
    <property type="entry name" value="RHGA/B-epi-like_pectate_lyase"/>
</dbReference>
<dbReference type="Gene3D" id="2.160.20.10">
    <property type="entry name" value="Single-stranded right-handed beta-helix, Pectin lyase-like"/>
    <property type="match status" value="1"/>
</dbReference>
<dbReference type="OrthoDB" id="5461292at2"/>
<accession>B6IW00</accession>
<gene>
    <name evidence="3" type="ordered locus">RC1_3109</name>
</gene>
<evidence type="ECO:0000256" key="1">
    <source>
        <dbReference type="SAM" id="MobiDB-lite"/>
    </source>
</evidence>
<reference evidence="3 4" key="1">
    <citation type="journal article" date="2010" name="BMC Genomics">
        <title>Metabolic flexibility revealed in the genome of the cyst-forming alpha-1 proteobacterium Rhodospirillum centenum.</title>
        <authorList>
            <person name="Lu Y.K."/>
            <person name="Marden J."/>
            <person name="Han M."/>
            <person name="Swingley W.D."/>
            <person name="Mastrian S.D."/>
            <person name="Chowdhury S.R."/>
            <person name="Hao J."/>
            <person name="Helmy T."/>
            <person name="Kim S."/>
            <person name="Kurdoglu A.A."/>
            <person name="Matthies H.J."/>
            <person name="Rollo D."/>
            <person name="Stothard P."/>
            <person name="Blankenship R.E."/>
            <person name="Bauer C.E."/>
            <person name="Touchman J.W."/>
        </authorList>
    </citation>
    <scope>NUCLEOTIDE SEQUENCE [LARGE SCALE GENOMIC DNA]</scope>
    <source>
        <strain evidence="4">ATCC 51521 / SW</strain>
    </source>
</reference>
<dbReference type="HOGENOM" id="CLU_406998_0_0_5"/>
<sequence length="800" mass="83557">MTEHIPVPAVSPRVQYRADGQTTRFVFAFPIFAAGDLKVFLDAAPQDQGYAVAGIGAAGGGAVTFAVPPADGVLVTLERRLAVERLTDFQESGPLAARSLNEQFDRLTAQIQQLAADQERMLRYAGTDLPAGALLPDRRVRAGRVLGFDAEGNPVALDPAGLPAPLPATVQAGAGAVARSLPDKLRDSVSAKDYGAVGDGIADDTAAIRAALAAHRAVHLPAGAYRISGTLTLRYGQTLSGVGEGSVIQARAEPFDAAAVPGYDSPFNTVEIVEGYAALRDLRIVGGATGIKLYGRDGPCVKNVVENVSVWDTLIGLVLDGHADADRPCYWNHVARVLCARQQLHGVLLTVESTGDTPNANKFHDVRVYSLGAPIQGCGFFLSAARFNNSFVDCEANLHPSGEACFRLGAATDQTLIVNFYAESLGALPGVRIDNGSRDTSIVNLFSATAGQPIWDPAETRAFTAVNAGHPTRNFLKKTWITDLRLEGLQLDTDYVEPAAGGLVEPDLRSTTYLVSAFGGPVEFRLPAADPANGRVVTVKKTDASPNPVRITEDGGPGPDNREVVLANRYDVATLVSNGATWWLTGSNLLPENAWFHDGPGLYRPDTTRRLHLVGTAGGAVEVRLPAPGDPQAAGRWLTVKKSDDGTAPVTVTTDGGGGPEGRSWLLGRRYDHVTVFSNGAEWLVTGTARPRAAVRFHEAAGLLEADLGADIYLVSAFAGPVEVRLPAPAAAHAGAVVSVKKTDPGPNPVSVTAAGDGSAGDGSGGSGPDGAAQTLAAQHAALTAVCNGAAWHLLSRHSA</sequence>
<dbReference type="STRING" id="414684.RC1_3109"/>
<keyword evidence="4" id="KW-1185">Reference proteome</keyword>
<dbReference type="Pfam" id="PF12708">
    <property type="entry name" value="Pect-lyase_RHGA_epim"/>
    <property type="match status" value="1"/>
</dbReference>
<dbReference type="AlphaFoldDB" id="B6IW00"/>
<feature type="compositionally biased region" description="Gly residues" evidence="1">
    <location>
        <begin position="758"/>
        <end position="769"/>
    </location>
</feature>
<dbReference type="RefSeq" id="WP_012568253.1">
    <property type="nucleotide sequence ID" value="NC_011420.2"/>
</dbReference>
<dbReference type="KEGG" id="rce:RC1_3109"/>
<dbReference type="EMBL" id="CP000613">
    <property type="protein sequence ID" value="ACJ00474.1"/>
    <property type="molecule type" value="Genomic_DNA"/>
</dbReference>
<dbReference type="InterPro" id="IPR011050">
    <property type="entry name" value="Pectin_lyase_fold/virulence"/>
</dbReference>
<dbReference type="InterPro" id="IPR012334">
    <property type="entry name" value="Pectin_lyas_fold"/>
</dbReference>
<proteinExistence type="predicted"/>
<organism evidence="3 4">
    <name type="scientific">Rhodospirillum centenum (strain ATCC 51521 / SW)</name>
    <dbReference type="NCBI Taxonomy" id="414684"/>
    <lineage>
        <taxon>Bacteria</taxon>
        <taxon>Pseudomonadati</taxon>
        <taxon>Pseudomonadota</taxon>
        <taxon>Alphaproteobacteria</taxon>
        <taxon>Rhodospirillales</taxon>
        <taxon>Rhodospirillaceae</taxon>
        <taxon>Rhodospirillum</taxon>
    </lineage>
</organism>
<name>B6IW00_RHOCS</name>
<dbReference type="eggNOG" id="COG5434">
    <property type="taxonomic scope" value="Bacteria"/>
</dbReference>